<evidence type="ECO:0000256" key="3">
    <source>
        <dbReference type="ARBA" id="ARBA00022840"/>
    </source>
</evidence>
<comment type="similarity">
    <text evidence="2">Belongs to the mab-21 family.</text>
</comment>
<accession>A0A3M6URV2</accession>
<dbReference type="InterPro" id="IPR046903">
    <property type="entry name" value="Mab-21-like_nuc_Trfase"/>
</dbReference>
<evidence type="ECO:0000259" key="5">
    <source>
        <dbReference type="Pfam" id="PF20266"/>
    </source>
</evidence>
<sequence>LLLFPVACGHRKVAFTGRSSVPLRDIILTIDEEIPTEQDFQELKTNALPYLSDVQTALEKGWRPTNYFFAGSTVERFGIAMMISQEPRCFGKAPLGSLDADLDMMFCCSGVKASFSGQDDLLVEPVFSGKEGFTGYAHLTYFTPSVEKVFVSSTLHRQKAIGAVQNMPVDNLPSDTCCFGTIDSGPKVSFSSRGPTMKLCIAPLFEADFTICIHCLEWPYMSDWSSRPRYWPSATDVERILSLGCHLVAKPAPSDKNKTSWRFSFSLAEVELSKLVPDTARKCFLALKIILKDHLQPVEPRLTSYHIKTIFLNILEKIPVGFWVEENIEECFLVLLAELRDALKSRNCPHHWFSSVNLFKSEVSLFCLNTMHWLSLVKKVERILRNPASFIFDDGCCCLLPCCCPVPHQIFTRRTGDQLSTDYMEIPFSVNGHGDPSVGDYAGQLSPEFPSPRSEAHLHGESLFEHNKEQVITSEPDRFVAPGACLYPSEPADQVLFLPV</sequence>
<gene>
    <name evidence="6" type="ORF">pdam_00025763</name>
</gene>
<proteinExistence type="inferred from homology"/>
<evidence type="ECO:0000313" key="7">
    <source>
        <dbReference type="Proteomes" id="UP000275408"/>
    </source>
</evidence>
<dbReference type="AlphaFoldDB" id="A0A3M6URV2"/>
<dbReference type="InterPro" id="IPR046906">
    <property type="entry name" value="Mab-21_HhH/H2TH-like"/>
</dbReference>
<dbReference type="GO" id="GO:0016779">
    <property type="term" value="F:nucleotidyltransferase activity"/>
    <property type="evidence" value="ECO:0007669"/>
    <property type="project" value="UniProtKB-ARBA"/>
</dbReference>
<protein>
    <submittedName>
        <fullName evidence="6">Uncharacterized protein</fullName>
    </submittedName>
</protein>
<organism evidence="6 7">
    <name type="scientific">Pocillopora damicornis</name>
    <name type="common">Cauliflower coral</name>
    <name type="synonym">Millepora damicornis</name>
    <dbReference type="NCBI Taxonomy" id="46731"/>
    <lineage>
        <taxon>Eukaryota</taxon>
        <taxon>Metazoa</taxon>
        <taxon>Cnidaria</taxon>
        <taxon>Anthozoa</taxon>
        <taxon>Hexacorallia</taxon>
        <taxon>Scleractinia</taxon>
        <taxon>Astrocoeniina</taxon>
        <taxon>Pocilloporidae</taxon>
        <taxon>Pocillopora</taxon>
    </lineage>
</organism>
<dbReference type="PANTHER" id="PTHR10656:SF69">
    <property type="entry name" value="MAB-21-LIKE HHH_H2TH-LIKE DOMAIN-CONTAINING PROTEIN"/>
    <property type="match status" value="1"/>
</dbReference>
<reference evidence="6 7" key="1">
    <citation type="journal article" date="2018" name="Sci. Rep.">
        <title>Comparative analysis of the Pocillopora damicornis genome highlights role of immune system in coral evolution.</title>
        <authorList>
            <person name="Cunning R."/>
            <person name="Bay R.A."/>
            <person name="Gillette P."/>
            <person name="Baker A.C."/>
            <person name="Traylor-Knowles N."/>
        </authorList>
    </citation>
    <scope>NUCLEOTIDE SEQUENCE [LARGE SCALE GENOMIC DNA]</scope>
    <source>
        <strain evidence="6">RSMAS</strain>
        <tissue evidence="6">Whole animal</tissue>
    </source>
</reference>
<evidence type="ECO:0000259" key="4">
    <source>
        <dbReference type="Pfam" id="PF03281"/>
    </source>
</evidence>
<evidence type="ECO:0000256" key="2">
    <source>
        <dbReference type="ARBA" id="ARBA00008307"/>
    </source>
</evidence>
<feature type="domain" description="Mab-21-like nucleotidyltransferase" evidence="4">
    <location>
        <begin position="192"/>
        <end position="271"/>
    </location>
</feature>
<dbReference type="Proteomes" id="UP000275408">
    <property type="component" value="Unassembled WGS sequence"/>
</dbReference>
<dbReference type="Pfam" id="PF20266">
    <property type="entry name" value="Mab-21_C"/>
    <property type="match status" value="1"/>
</dbReference>
<keyword evidence="3" id="KW-0067">ATP-binding</keyword>
<comment type="cofactor">
    <cofactor evidence="1">
        <name>Mg(2+)</name>
        <dbReference type="ChEBI" id="CHEBI:18420"/>
    </cofactor>
</comment>
<feature type="non-terminal residue" evidence="6">
    <location>
        <position position="1"/>
    </location>
</feature>
<comment type="caution">
    <text evidence="6">The sequence shown here is derived from an EMBL/GenBank/DDBJ whole genome shotgun (WGS) entry which is preliminary data.</text>
</comment>
<dbReference type="GO" id="GO:0005524">
    <property type="term" value="F:ATP binding"/>
    <property type="evidence" value="ECO:0007669"/>
    <property type="project" value="UniProtKB-KW"/>
</dbReference>
<dbReference type="Pfam" id="PF03281">
    <property type="entry name" value="Mab-21"/>
    <property type="match status" value="1"/>
</dbReference>
<evidence type="ECO:0000313" key="6">
    <source>
        <dbReference type="EMBL" id="RMX56391.1"/>
    </source>
</evidence>
<dbReference type="InterPro" id="IPR024810">
    <property type="entry name" value="MAB21L/cGLR"/>
</dbReference>
<evidence type="ECO:0000256" key="1">
    <source>
        <dbReference type="ARBA" id="ARBA00001946"/>
    </source>
</evidence>
<dbReference type="OrthoDB" id="5949259at2759"/>
<dbReference type="Gene3D" id="1.10.1410.40">
    <property type="match status" value="1"/>
</dbReference>
<dbReference type="SMART" id="SM01265">
    <property type="entry name" value="Mab-21"/>
    <property type="match status" value="1"/>
</dbReference>
<dbReference type="PANTHER" id="PTHR10656">
    <property type="entry name" value="CELL FATE DETERMINING PROTEIN MAB21-RELATED"/>
    <property type="match status" value="1"/>
</dbReference>
<keyword evidence="3" id="KW-0547">Nucleotide-binding</keyword>
<keyword evidence="7" id="KW-1185">Reference proteome</keyword>
<dbReference type="EMBL" id="RCHS01000853">
    <property type="protein sequence ID" value="RMX56391.1"/>
    <property type="molecule type" value="Genomic_DNA"/>
</dbReference>
<name>A0A3M6URV2_POCDA</name>
<feature type="domain" description="Mab-21-like HhH/H2TH-like" evidence="5">
    <location>
        <begin position="281"/>
        <end position="361"/>
    </location>
</feature>